<dbReference type="OrthoDB" id="543156at2759"/>
<dbReference type="PANTHER" id="PTHR43130:SF7">
    <property type="entry name" value="DJ-1_PFPI DOMAIN-CONTAINING PROTEIN"/>
    <property type="match status" value="1"/>
</dbReference>
<keyword evidence="1" id="KW-1133">Transmembrane helix</keyword>
<dbReference type="InterPro" id="IPR029062">
    <property type="entry name" value="Class_I_gatase-like"/>
</dbReference>
<organism evidence="3 4">
    <name type="scientific">Beauveria bassiana D1-5</name>
    <dbReference type="NCBI Taxonomy" id="1245745"/>
    <lineage>
        <taxon>Eukaryota</taxon>
        <taxon>Fungi</taxon>
        <taxon>Dikarya</taxon>
        <taxon>Ascomycota</taxon>
        <taxon>Pezizomycotina</taxon>
        <taxon>Sordariomycetes</taxon>
        <taxon>Hypocreomycetidae</taxon>
        <taxon>Hypocreales</taxon>
        <taxon>Cordycipitaceae</taxon>
        <taxon>Beauveria</taxon>
    </lineage>
</organism>
<dbReference type="Pfam" id="PF01965">
    <property type="entry name" value="DJ-1_PfpI"/>
    <property type="match status" value="1"/>
</dbReference>
<dbReference type="EMBL" id="ANFO01000726">
    <property type="protein sequence ID" value="KGQ07165.1"/>
    <property type="molecule type" value="Genomic_DNA"/>
</dbReference>
<comment type="caution">
    <text evidence="3">The sequence shown here is derived from an EMBL/GenBank/DDBJ whole genome shotgun (WGS) entry which is preliminary data.</text>
</comment>
<dbReference type="HOGENOM" id="CLU_000445_44_8_1"/>
<keyword evidence="1" id="KW-0472">Membrane</keyword>
<keyword evidence="1" id="KW-0812">Transmembrane</keyword>
<dbReference type="Proteomes" id="UP000030106">
    <property type="component" value="Unassembled WGS sequence"/>
</dbReference>
<evidence type="ECO:0000313" key="4">
    <source>
        <dbReference type="Proteomes" id="UP000030106"/>
    </source>
</evidence>
<sequence length="273" mass="29417">MPEFSLTKPTRPIHVGVVLMNRFVLTPPAPAGVPTPISEPPPVISPSNTPTFARARSITEALDVVPVDLLHGLSYNFLEAMPTIIPEALKNQGLPIEFHWVSENGSKDTRELSSGLHVTPTDSFATCPPLDIVLVGASHIDYVLTSNERAFIQKSYDACTAFMTVCGGVLVAVAAGLVAGKTVTGPRLMLPQLRAMAPDAAAWVEKRYVHDGKLWTSGALHNGLDMMAAFMRHTWPNDEGQKLSLVDFALVAGSGIERDIDYKDEPLLDLPAA</sequence>
<dbReference type="STRING" id="1245745.A0A0A2VM38"/>
<dbReference type="InterPro" id="IPR052158">
    <property type="entry name" value="INH-QAR"/>
</dbReference>
<feature type="transmembrane region" description="Helical" evidence="1">
    <location>
        <begin position="161"/>
        <end position="180"/>
    </location>
</feature>
<dbReference type="AlphaFoldDB" id="A0A0A2VM38"/>
<dbReference type="InterPro" id="IPR002818">
    <property type="entry name" value="DJ-1/PfpI"/>
</dbReference>
<protein>
    <recommendedName>
        <fullName evidence="2">DJ-1/PfpI domain-containing protein</fullName>
    </recommendedName>
</protein>
<reference evidence="3 4" key="1">
    <citation type="submission" date="2012-10" db="EMBL/GenBank/DDBJ databases">
        <title>Genome sequencing and analysis of entomopathogenic fungi Beauveria bassiana D1-5.</title>
        <authorList>
            <person name="Li Q."/>
            <person name="Wang L."/>
            <person name="Zhang Z."/>
            <person name="Wang Q."/>
            <person name="Ren J."/>
            <person name="Wang M."/>
            <person name="Xu W."/>
            <person name="Wang J."/>
            <person name="Lu Y."/>
            <person name="Du Q."/>
            <person name="Sun Z."/>
        </authorList>
    </citation>
    <scope>NUCLEOTIDE SEQUENCE [LARGE SCALE GENOMIC DNA]</scope>
    <source>
        <strain evidence="3 4">D1-5</strain>
    </source>
</reference>
<feature type="domain" description="DJ-1/PfpI" evidence="2">
    <location>
        <begin position="87"/>
        <end position="231"/>
    </location>
</feature>
<dbReference type="PANTHER" id="PTHR43130">
    <property type="entry name" value="ARAC-FAMILY TRANSCRIPTIONAL REGULATOR"/>
    <property type="match status" value="1"/>
</dbReference>
<evidence type="ECO:0000256" key="1">
    <source>
        <dbReference type="SAM" id="Phobius"/>
    </source>
</evidence>
<name>A0A0A2VM38_BEABA</name>
<dbReference type="SUPFAM" id="SSF52317">
    <property type="entry name" value="Class I glutamine amidotransferase-like"/>
    <property type="match status" value="1"/>
</dbReference>
<gene>
    <name evidence="3" type="ORF">BBAD15_g7510</name>
</gene>
<accession>A0A0A2VM38</accession>
<evidence type="ECO:0000313" key="3">
    <source>
        <dbReference type="EMBL" id="KGQ07165.1"/>
    </source>
</evidence>
<proteinExistence type="predicted"/>
<dbReference type="Gene3D" id="3.40.50.880">
    <property type="match status" value="1"/>
</dbReference>
<evidence type="ECO:0000259" key="2">
    <source>
        <dbReference type="Pfam" id="PF01965"/>
    </source>
</evidence>